<protein>
    <recommendedName>
        <fullName evidence="2">Capsule biosynthesis protein</fullName>
    </recommendedName>
</protein>
<dbReference type="Pfam" id="PF19883">
    <property type="entry name" value="DUF6356"/>
    <property type="match status" value="1"/>
</dbReference>
<evidence type="ECO:0000313" key="1">
    <source>
        <dbReference type="EMBL" id="SVB01536.1"/>
    </source>
</evidence>
<sequence>MKILDLYHLHKVNETWLIHFGFTLKTSLLLAFYCVISLIHGICPFIFTTTVSSGIAKLDEELGSRTDLPTRPEITD</sequence>
<name>A0A382AJ56_9ZZZZ</name>
<proteinExistence type="predicted"/>
<evidence type="ECO:0008006" key="2">
    <source>
        <dbReference type="Google" id="ProtNLM"/>
    </source>
</evidence>
<reference evidence="1" key="1">
    <citation type="submission" date="2018-05" db="EMBL/GenBank/DDBJ databases">
        <authorList>
            <person name="Lanie J.A."/>
            <person name="Ng W.-L."/>
            <person name="Kazmierczak K.M."/>
            <person name="Andrzejewski T.M."/>
            <person name="Davidsen T.M."/>
            <person name="Wayne K.J."/>
            <person name="Tettelin H."/>
            <person name="Glass J.I."/>
            <person name="Rusch D."/>
            <person name="Podicherti R."/>
            <person name="Tsui H.-C.T."/>
            <person name="Winkler M.E."/>
        </authorList>
    </citation>
    <scope>NUCLEOTIDE SEQUENCE</scope>
</reference>
<organism evidence="1">
    <name type="scientific">marine metagenome</name>
    <dbReference type="NCBI Taxonomy" id="408172"/>
    <lineage>
        <taxon>unclassified sequences</taxon>
        <taxon>metagenomes</taxon>
        <taxon>ecological metagenomes</taxon>
    </lineage>
</organism>
<dbReference type="InterPro" id="IPR045936">
    <property type="entry name" value="DUF6356"/>
</dbReference>
<dbReference type="EMBL" id="UINC01025623">
    <property type="protein sequence ID" value="SVB01536.1"/>
    <property type="molecule type" value="Genomic_DNA"/>
</dbReference>
<accession>A0A382AJ56</accession>
<gene>
    <name evidence="1" type="ORF">METZ01_LOCUS154390</name>
</gene>
<dbReference type="AlphaFoldDB" id="A0A382AJ56"/>